<evidence type="ECO:0000313" key="3">
    <source>
        <dbReference type="Proteomes" id="UP001321861"/>
    </source>
</evidence>
<protein>
    <submittedName>
        <fullName evidence="2">DUF4811 domain-containing protein</fullName>
    </submittedName>
</protein>
<gene>
    <name evidence="2" type="ORF">XA3_07010</name>
</gene>
<keyword evidence="3" id="KW-1185">Reference proteome</keyword>
<dbReference type="Proteomes" id="UP001321861">
    <property type="component" value="Chromosome"/>
</dbReference>
<proteinExistence type="predicted"/>
<feature type="transmembrane region" description="Helical" evidence="1">
    <location>
        <begin position="30"/>
        <end position="52"/>
    </location>
</feature>
<keyword evidence="1" id="KW-0472">Membrane</keyword>
<organism evidence="2 3">
    <name type="scientific">Xylocopilactobacillus apicola</name>
    <dbReference type="NCBI Taxonomy" id="2932184"/>
    <lineage>
        <taxon>Bacteria</taxon>
        <taxon>Bacillati</taxon>
        <taxon>Bacillota</taxon>
        <taxon>Bacilli</taxon>
        <taxon>Lactobacillales</taxon>
        <taxon>Lactobacillaceae</taxon>
        <taxon>Xylocopilactobacillus</taxon>
    </lineage>
</organism>
<keyword evidence="1" id="KW-0812">Transmembrane</keyword>
<evidence type="ECO:0000313" key="2">
    <source>
        <dbReference type="EMBL" id="BDR58260.1"/>
    </source>
</evidence>
<dbReference type="EMBL" id="AP026802">
    <property type="protein sequence ID" value="BDR58260.1"/>
    <property type="molecule type" value="Genomic_DNA"/>
</dbReference>
<reference evidence="2 3" key="1">
    <citation type="journal article" date="2023" name="Microbiol. Spectr.">
        <title>Symbiosis of Carpenter Bees with Uncharacterized Lactic Acid Bacteria Showing NAD Auxotrophy.</title>
        <authorList>
            <person name="Kawasaki S."/>
            <person name="Ozawa K."/>
            <person name="Mori T."/>
            <person name="Yamamoto A."/>
            <person name="Ito M."/>
            <person name="Ohkuma M."/>
            <person name="Sakamoto M."/>
            <person name="Matsutani M."/>
        </authorList>
    </citation>
    <scope>NUCLEOTIDE SEQUENCE [LARGE SCALE GENOMIC DNA]</scope>
    <source>
        <strain evidence="2 3">XA3</strain>
    </source>
</reference>
<keyword evidence="1" id="KW-1133">Transmembrane helix</keyword>
<dbReference type="RefSeq" id="WP_317636177.1">
    <property type="nucleotide sequence ID" value="NZ_AP026802.1"/>
</dbReference>
<dbReference type="Pfam" id="PF16069">
    <property type="entry name" value="DUF4811"/>
    <property type="match status" value="1"/>
</dbReference>
<name>A0AAU9DEF8_9LACO</name>
<evidence type="ECO:0000256" key="1">
    <source>
        <dbReference type="SAM" id="Phobius"/>
    </source>
</evidence>
<accession>A0AAU9DEF8</accession>
<dbReference type="AlphaFoldDB" id="A0AAU9DEF8"/>
<dbReference type="KEGG" id="xap:XA3_07010"/>
<dbReference type="InterPro" id="IPR032083">
    <property type="entry name" value="DUF4811"/>
</dbReference>
<sequence>MIILIAAISIIGLFLTLIYIKSKKIRRATITIMSLIVLSSIVLLVMNSLFHFGMVKETKTQKSSIYSTSPTKEIPLLVYQKLDQDLSIYLYKNSPHGKITNTDTRYGIHNRVKTSSSDQAVLLKQTKTWGYQSNFTKNLFSKRNDGEFIEQDNTFKIPKNWNVLSVKQSTALSKKLKPSDQQKVQMQQTISEQVRAARQKNPQMNQAQQQQLIKKITEQIQQDALKKAINEVKSEK</sequence>